<accession>A0A8J7R483</accession>
<comment type="caution">
    <text evidence="2">The sequence shown here is derived from an EMBL/GenBank/DDBJ whole genome shotgun (WGS) entry which is preliminary data.</text>
</comment>
<keyword evidence="3" id="KW-1185">Reference proteome</keyword>
<feature type="compositionally biased region" description="Pro residues" evidence="1">
    <location>
        <begin position="118"/>
        <end position="138"/>
    </location>
</feature>
<dbReference type="Proteomes" id="UP000666240">
    <property type="component" value="Unassembled WGS sequence"/>
</dbReference>
<protein>
    <submittedName>
        <fullName evidence="2">Helix-turn-helix domain-containing protein</fullName>
    </submittedName>
</protein>
<sequence>MTGPRLSIIPARAATDPALKPRDLQVLCVLGRHTDDLGWCRKSQVKMADEMGCARSTVFEAVERLVKAGYLERYVQDEVSGRDSPHVYRVILDPVHPRVEAIRDADDPCRYTGTPADIPAPPAGPEPAPPAGPEPAPKNDPFRTTDSERSEREGAREGEKENARQVEATFWKLVKHWPGFDGMPKEPAKRAWFALSAEDRAEAEAKFPAWLALLKAQRKSHTPAPSTYFSERLWTAVPDAPDEPPKPLDAPPFGPLWNAMRFRALLTEPPVAGPKASALIEELMARQDAVGRQERLSRQARYGWPKINSLHDRAINRRGIAVDPRHEALQQLMEPVVRDGELWKAWRAEHEKRGWPWIPDPGGMRAVWFPKGGPERLADFEAAVRGNDDGQQSQSAAAE</sequence>
<dbReference type="AlphaFoldDB" id="A0A8J7R483"/>
<gene>
    <name evidence="2" type="ORF">J5Y06_13140</name>
</gene>
<organism evidence="2 3">
    <name type="scientific">Tianweitania sediminis</name>
    <dbReference type="NCBI Taxonomy" id="1502156"/>
    <lineage>
        <taxon>Bacteria</taxon>
        <taxon>Pseudomonadati</taxon>
        <taxon>Pseudomonadota</taxon>
        <taxon>Alphaproteobacteria</taxon>
        <taxon>Hyphomicrobiales</taxon>
        <taxon>Phyllobacteriaceae</taxon>
        <taxon>Tianweitania</taxon>
    </lineage>
</organism>
<feature type="compositionally biased region" description="Basic and acidic residues" evidence="1">
    <location>
        <begin position="140"/>
        <end position="164"/>
    </location>
</feature>
<dbReference type="EMBL" id="JAGIYY010000004">
    <property type="protein sequence ID" value="MBP0439600.1"/>
    <property type="molecule type" value="Genomic_DNA"/>
</dbReference>
<dbReference type="RefSeq" id="WP_209335641.1">
    <property type="nucleotide sequence ID" value="NZ_JAGIYY010000004.1"/>
</dbReference>
<reference evidence="2" key="1">
    <citation type="submission" date="2021-03" db="EMBL/GenBank/DDBJ databases">
        <title>Genome sequencing and assembly of Tianweitania sediminis.</title>
        <authorList>
            <person name="Chhetri G."/>
        </authorList>
    </citation>
    <scope>NUCLEOTIDE SEQUENCE</scope>
    <source>
        <strain evidence="2">Z8</strain>
    </source>
</reference>
<feature type="region of interest" description="Disordered" evidence="1">
    <location>
        <begin position="104"/>
        <end position="164"/>
    </location>
</feature>
<evidence type="ECO:0000256" key="1">
    <source>
        <dbReference type="SAM" id="MobiDB-lite"/>
    </source>
</evidence>
<proteinExistence type="predicted"/>
<dbReference type="Gene3D" id="1.10.10.10">
    <property type="entry name" value="Winged helix-like DNA-binding domain superfamily/Winged helix DNA-binding domain"/>
    <property type="match status" value="1"/>
</dbReference>
<dbReference type="InterPro" id="IPR036388">
    <property type="entry name" value="WH-like_DNA-bd_sf"/>
</dbReference>
<dbReference type="InterPro" id="IPR036390">
    <property type="entry name" value="WH_DNA-bd_sf"/>
</dbReference>
<name>A0A8J7R483_9HYPH</name>
<evidence type="ECO:0000313" key="2">
    <source>
        <dbReference type="EMBL" id="MBP0439600.1"/>
    </source>
</evidence>
<evidence type="ECO:0000313" key="3">
    <source>
        <dbReference type="Proteomes" id="UP000666240"/>
    </source>
</evidence>
<dbReference type="SUPFAM" id="SSF46785">
    <property type="entry name" value="Winged helix' DNA-binding domain"/>
    <property type="match status" value="1"/>
</dbReference>